<keyword evidence="1" id="KW-0812">Transmembrane</keyword>
<organism evidence="2 3">
    <name type="scientific">Thermincola ferriacetica</name>
    <dbReference type="NCBI Taxonomy" id="281456"/>
    <lineage>
        <taxon>Bacteria</taxon>
        <taxon>Bacillati</taxon>
        <taxon>Bacillota</taxon>
        <taxon>Clostridia</taxon>
        <taxon>Eubacteriales</taxon>
        <taxon>Thermincolaceae</taxon>
        <taxon>Thermincola</taxon>
    </lineage>
</organism>
<dbReference type="EMBL" id="LGTE01000003">
    <property type="protein sequence ID" value="KNZ70481.1"/>
    <property type="molecule type" value="Genomic_DNA"/>
</dbReference>
<keyword evidence="1" id="KW-1133">Transmembrane helix</keyword>
<dbReference type="PANTHER" id="PTHR40031">
    <property type="entry name" value="HYPOTHETICAL MEMBRANE SPANNING PROTEIN"/>
    <property type="match status" value="1"/>
</dbReference>
<reference evidence="3" key="1">
    <citation type="submission" date="2015-07" db="EMBL/GenBank/DDBJ databases">
        <title>Complete Genome of Thermincola ferriacetica strain Z-0001T.</title>
        <authorList>
            <person name="Lusk B."/>
            <person name="Badalamenti J.P."/>
            <person name="Parameswaran P."/>
            <person name="Bond D.R."/>
            <person name="Torres C.I."/>
        </authorList>
    </citation>
    <scope>NUCLEOTIDE SEQUENCE [LARGE SCALE GENOMIC DNA]</scope>
    <source>
        <strain evidence="3">Z-0001</strain>
    </source>
</reference>
<keyword evidence="1" id="KW-0472">Membrane</keyword>
<name>A0A0L6W4U3_9FIRM</name>
<evidence type="ECO:0000256" key="1">
    <source>
        <dbReference type="SAM" id="Phobius"/>
    </source>
</evidence>
<feature type="transmembrane region" description="Helical" evidence="1">
    <location>
        <begin position="154"/>
        <end position="171"/>
    </location>
</feature>
<dbReference type="Proteomes" id="UP000037175">
    <property type="component" value="Unassembled WGS sequence"/>
</dbReference>
<comment type="caution">
    <text evidence="2">The sequence shown here is derived from an EMBL/GenBank/DDBJ whole genome shotgun (WGS) entry which is preliminary data.</text>
</comment>
<dbReference type="PANTHER" id="PTHR40031:SF1">
    <property type="entry name" value="MEMBRANE-BOUND METAL-DEPENDENT HYDROLASE"/>
    <property type="match status" value="1"/>
</dbReference>
<evidence type="ECO:0000313" key="2">
    <source>
        <dbReference type="EMBL" id="KNZ70481.1"/>
    </source>
</evidence>
<feature type="transmembrane region" description="Helical" evidence="1">
    <location>
        <begin position="128"/>
        <end position="148"/>
    </location>
</feature>
<proteinExistence type="predicted"/>
<feature type="transmembrane region" description="Helical" evidence="1">
    <location>
        <begin position="88"/>
        <end position="108"/>
    </location>
</feature>
<evidence type="ECO:0000313" key="3">
    <source>
        <dbReference type="Proteomes" id="UP000037175"/>
    </source>
</evidence>
<dbReference type="Pfam" id="PF04307">
    <property type="entry name" value="YdjM"/>
    <property type="match status" value="1"/>
</dbReference>
<dbReference type="AlphaFoldDB" id="A0A0L6W4U3"/>
<sequence>MHKVDLVSHGLLGSMIAGLSFGKKYRLLGYVATIVGSVAHDFDIITFLKGPKAFYKYHREITHSLLGTVVLGLLISIGVRLFTPVHDWATVLAMVGAGLLSHLAMDILTPWGLPLFYPFKSKKYSLDLIWFFDPVVISGLVAGVYLGYQVPENSAFSYLASFAVVISYLAYRVRQKRKARKIVLEELGPDKGAAVFVLPSAVSPFLWDVIVKERNRYIHFCVDTRRKEILSKEEFCSGAFHRCVKSSRDSDYVDIFLKRSRFPFYNVTRKADQTYTVEWSDVHLANLGGVHGVVVQLDGNGEIIEEKLQIKKPVRRKKKSGAV</sequence>
<keyword evidence="3" id="KW-1185">Reference proteome</keyword>
<dbReference type="GO" id="GO:0016787">
    <property type="term" value="F:hydrolase activity"/>
    <property type="evidence" value="ECO:0007669"/>
    <property type="project" value="UniProtKB-KW"/>
</dbReference>
<dbReference type="InterPro" id="IPR007404">
    <property type="entry name" value="YdjM-like"/>
</dbReference>
<feature type="transmembrane region" description="Helical" evidence="1">
    <location>
        <begin position="60"/>
        <end position="82"/>
    </location>
</feature>
<feature type="transmembrane region" description="Helical" evidence="1">
    <location>
        <begin position="27"/>
        <end position="48"/>
    </location>
</feature>
<keyword evidence="2" id="KW-0378">Hydrolase</keyword>
<accession>A0A0L6W4U3</accession>
<gene>
    <name evidence="2" type="ORF">Tfer_0663</name>
</gene>
<protein>
    <submittedName>
        <fullName evidence="2">Membrane-bound metal-dependent hydrolase</fullName>
    </submittedName>
</protein>
<dbReference type="InterPro" id="IPR053170">
    <property type="entry name" value="Transcription_regulator"/>
</dbReference>